<dbReference type="Proteomes" id="UP000009231">
    <property type="component" value="Chromosome"/>
</dbReference>
<gene>
    <name evidence="2" type="ordered locus">MSWAN_1648</name>
</gene>
<keyword evidence="3" id="KW-1185">Reference proteome</keyword>
<accession>F6D2T0</accession>
<protein>
    <submittedName>
        <fullName evidence="2">Uncharacterized protein</fullName>
    </submittedName>
</protein>
<organism evidence="2 3">
    <name type="scientific">Methanobacterium paludis (strain DSM 25820 / JCM 18151 / SWAN1)</name>
    <dbReference type="NCBI Taxonomy" id="868131"/>
    <lineage>
        <taxon>Archaea</taxon>
        <taxon>Methanobacteriati</taxon>
        <taxon>Methanobacteriota</taxon>
        <taxon>Methanomada group</taxon>
        <taxon>Methanobacteria</taxon>
        <taxon>Methanobacteriales</taxon>
        <taxon>Methanobacteriaceae</taxon>
        <taxon>Methanobacterium</taxon>
    </lineage>
</organism>
<evidence type="ECO:0000313" key="3">
    <source>
        <dbReference type="Proteomes" id="UP000009231"/>
    </source>
</evidence>
<sequence>MRAFNKRIQEKRDKFDEAERKRVEYAQKLRTQRTWTPGTMSIPKVKLDNEGNPDYDDYHQRLSRKLSMIRIR</sequence>
<evidence type="ECO:0000313" key="2">
    <source>
        <dbReference type="EMBL" id="AEG18659.1"/>
    </source>
</evidence>
<feature type="coiled-coil region" evidence="1">
    <location>
        <begin position="1"/>
        <end position="28"/>
    </location>
</feature>
<evidence type="ECO:0000256" key="1">
    <source>
        <dbReference type="SAM" id="Coils"/>
    </source>
</evidence>
<keyword evidence="1" id="KW-0175">Coiled coil</keyword>
<dbReference type="HOGENOM" id="CLU_2712882_0_0_2"/>
<dbReference type="KEGG" id="mew:MSWAN_1648"/>
<name>F6D2T0_METPW</name>
<dbReference type="EMBL" id="CP002772">
    <property type="protein sequence ID" value="AEG18659.1"/>
    <property type="molecule type" value="Genomic_DNA"/>
</dbReference>
<dbReference type="AlphaFoldDB" id="F6D2T0"/>
<reference evidence="2 3" key="1">
    <citation type="journal article" date="2014" name="Int. J. Syst. Evol. Microbiol.">
        <title>Methanobacterium paludis sp. nov. and a novel strain of Methanobacterium lacus isolated from northern peatlands.</title>
        <authorList>
            <person name="Cadillo-Quiroz H."/>
            <person name="Brauer S.L."/>
            <person name="Goodson N."/>
            <person name="Yavitt J.B."/>
            <person name="Zinder S.H."/>
        </authorList>
    </citation>
    <scope>NUCLEOTIDE SEQUENCE [LARGE SCALE GENOMIC DNA]</scope>
    <source>
        <strain evidence="3">DSM 25820 / JCM 18151 / SWAN1</strain>
    </source>
</reference>
<dbReference type="STRING" id="868131.MSWAN_1648"/>
<proteinExistence type="predicted"/>